<dbReference type="Proteomes" id="UP001286313">
    <property type="component" value="Unassembled WGS sequence"/>
</dbReference>
<evidence type="ECO:0000256" key="8">
    <source>
        <dbReference type="ARBA" id="ARBA00022723"/>
    </source>
</evidence>
<proteinExistence type="inferred from homology"/>
<dbReference type="Pfam" id="PF03071">
    <property type="entry name" value="GNT-I"/>
    <property type="match status" value="1"/>
</dbReference>
<accession>A0AAE1EF09</accession>
<evidence type="ECO:0000256" key="7">
    <source>
        <dbReference type="ARBA" id="ARBA00022692"/>
    </source>
</evidence>
<feature type="domain" description="ILEI/PANDER" evidence="15">
    <location>
        <begin position="54"/>
        <end position="142"/>
    </location>
</feature>
<dbReference type="GO" id="GO:0046872">
    <property type="term" value="F:metal ion binding"/>
    <property type="evidence" value="ECO:0007669"/>
    <property type="project" value="UniProtKB-KW"/>
</dbReference>
<evidence type="ECO:0000256" key="14">
    <source>
        <dbReference type="SAM" id="MobiDB-lite"/>
    </source>
</evidence>
<evidence type="ECO:0000256" key="2">
    <source>
        <dbReference type="ARBA" id="ARBA00004323"/>
    </source>
</evidence>
<keyword evidence="6" id="KW-0808">Transferase</keyword>
<keyword evidence="9" id="KW-0735">Signal-anchor</keyword>
<dbReference type="Pfam" id="PF15711">
    <property type="entry name" value="ILEI"/>
    <property type="match status" value="1"/>
</dbReference>
<dbReference type="InterPro" id="IPR029044">
    <property type="entry name" value="Nucleotide-diphossugar_trans"/>
</dbReference>
<dbReference type="Gene3D" id="3.90.550.10">
    <property type="entry name" value="Spore Coat Polysaccharide Biosynthesis Protein SpsA, Chain A"/>
    <property type="match status" value="1"/>
</dbReference>
<reference evidence="16" key="1">
    <citation type="submission" date="2023-10" db="EMBL/GenBank/DDBJ databases">
        <title>Genome assemblies of two species of porcelain crab, Petrolisthes cinctipes and Petrolisthes manimaculis (Anomura: Porcellanidae).</title>
        <authorList>
            <person name="Angst P."/>
        </authorList>
    </citation>
    <scope>NUCLEOTIDE SEQUENCE</scope>
    <source>
        <strain evidence="16">PB745_01</strain>
        <tissue evidence="16">Gill</tissue>
    </source>
</reference>
<evidence type="ECO:0000256" key="5">
    <source>
        <dbReference type="ARBA" id="ARBA00022676"/>
    </source>
</evidence>
<comment type="similarity">
    <text evidence="4">Belongs to the glycosyltransferase 13 family.</text>
</comment>
<protein>
    <recommendedName>
        <fullName evidence="15">ILEI/PANDER domain-containing protein</fullName>
    </recommendedName>
</protein>
<evidence type="ECO:0000259" key="15">
    <source>
        <dbReference type="Pfam" id="PF15711"/>
    </source>
</evidence>
<dbReference type="GO" id="GO:0047223">
    <property type="term" value="F:beta-1,3-galactosyl-O-glycosyl-glycoprotein beta-1,3-N-acetylglucosaminyltransferase activity"/>
    <property type="evidence" value="ECO:0007669"/>
    <property type="project" value="TreeGrafter"/>
</dbReference>
<keyword evidence="10" id="KW-1133">Transmembrane helix</keyword>
<dbReference type="SUPFAM" id="SSF53448">
    <property type="entry name" value="Nucleotide-diphospho-sugar transferases"/>
    <property type="match status" value="1"/>
</dbReference>
<sequence length="857" mass="97546">MEQYERMQGERARLVRLAVRLSGSRVQVYREEVVVYDRGGDVVTPSASAGRTHSGVHVVVLHESGLHVMMARHFLTYQPAEHAHLKQCLEAVQEGRLVVILGMPEWVRFLGQGAEEVLSELGSVWAARVANGEAWAWIGIKGVATLAEGVTTRSPAQFPASDLWLEVYVVKVIDVQRAPPAEPRCPWYVLPGLQRQSAFCERYEGYGDLCQCRQPFFPERRKLQICIPVTEIIPVVVVTADKPHHLYRLLRNLFSIDGGGQTEVLVAADGGGGETLALAQVLGVAAVAHRPQGLASNRTNTNVRFALYTVFSHFPQADKAIVLEDDLILSQDFFRFFHQVAPLLDLDPTITCINAFSRHSYPDTAWDPRVLLRARSYPMYGWMTTRAYAMEVILKWVVGNKDWDWWLTWEDLRRGRDVVFPEVSRTFHSGSAGVHVSGFEQETYFNRMIYNQLPHVTLMPIEQMVQERYDNRLREDLKVALTVMPRDRDMWNLTWLPPSPTPRPLAIYLYASNDNDQHYSFRIFLICLRTYDESIMDIYKGVMRLRWRQQLIYLVGCPALPFCVHNPRGQVVYKPTRNDLRRASEARDEWDSFLLQTNPRIARHPALPPSLNLDNLLIGSNPKHSTSSSFHSQCLFLHSIPLYSIPLYSIPLYSIHHSTPSHFTPSHFTPSHFTPSHSTPSHSTPSHSTPSHFTPSHFTPSHFTPSTLLHPTLLHPTPLHPTPLHPTLHHPTLHHPTPLHPTLHHPLHSIPLHSIPLYTIPLYSIPLYTIPLHSIPLHTIPLYTIPLYTIPLHTIPLYTIPLYSIPLYTIPLYTIPLYSIPLHSILLHSIPLYSIPLYSIPLYSIPLHPFAPSVNNS</sequence>
<gene>
    <name evidence="16" type="ORF">Pcinc_043625</name>
</gene>
<keyword evidence="5" id="KW-0328">Glycosyltransferase</keyword>
<dbReference type="GO" id="GO:0016266">
    <property type="term" value="P:protein O-linked glycosylation via N-acetyl-galactosamine"/>
    <property type="evidence" value="ECO:0007669"/>
    <property type="project" value="TreeGrafter"/>
</dbReference>
<evidence type="ECO:0000256" key="3">
    <source>
        <dbReference type="ARBA" id="ARBA00004922"/>
    </source>
</evidence>
<feature type="region of interest" description="Disordered" evidence="14">
    <location>
        <begin position="668"/>
        <end position="694"/>
    </location>
</feature>
<comment type="subcellular location">
    <subcellularLocation>
        <location evidence="2">Golgi apparatus membrane</location>
        <topology evidence="2">Single-pass type II membrane protein</topology>
    </subcellularLocation>
</comment>
<evidence type="ECO:0000313" key="16">
    <source>
        <dbReference type="EMBL" id="KAK3849629.1"/>
    </source>
</evidence>
<dbReference type="InterPro" id="IPR039477">
    <property type="entry name" value="ILEI/PANDER_dom"/>
</dbReference>
<keyword evidence="17" id="KW-1185">Reference proteome</keyword>
<comment type="caution">
    <text evidence="16">The sequence shown here is derived from an EMBL/GenBank/DDBJ whole genome shotgun (WGS) entry which is preliminary data.</text>
</comment>
<comment type="cofactor">
    <cofactor evidence="1">
        <name>Mn(2+)</name>
        <dbReference type="ChEBI" id="CHEBI:29035"/>
    </cofactor>
</comment>
<evidence type="ECO:0000256" key="10">
    <source>
        <dbReference type="ARBA" id="ARBA00022989"/>
    </source>
</evidence>
<dbReference type="PANTHER" id="PTHR46396">
    <property type="entry name" value="PROTEIN O-LINKED-MANNOSE BETA-1,2-N-ACETYLGLUCOSAMINYLTRANSFERASE 1"/>
    <property type="match status" value="1"/>
</dbReference>
<evidence type="ECO:0000256" key="6">
    <source>
        <dbReference type="ARBA" id="ARBA00022679"/>
    </source>
</evidence>
<keyword evidence="11" id="KW-0333">Golgi apparatus</keyword>
<organism evidence="16 17">
    <name type="scientific">Petrolisthes cinctipes</name>
    <name type="common">Flat porcelain crab</name>
    <dbReference type="NCBI Taxonomy" id="88211"/>
    <lineage>
        <taxon>Eukaryota</taxon>
        <taxon>Metazoa</taxon>
        <taxon>Ecdysozoa</taxon>
        <taxon>Arthropoda</taxon>
        <taxon>Crustacea</taxon>
        <taxon>Multicrustacea</taxon>
        <taxon>Malacostraca</taxon>
        <taxon>Eumalacostraca</taxon>
        <taxon>Eucarida</taxon>
        <taxon>Decapoda</taxon>
        <taxon>Pleocyemata</taxon>
        <taxon>Anomura</taxon>
        <taxon>Galatheoidea</taxon>
        <taxon>Porcellanidae</taxon>
        <taxon>Petrolisthes</taxon>
    </lineage>
</organism>
<evidence type="ECO:0000256" key="1">
    <source>
        <dbReference type="ARBA" id="ARBA00001936"/>
    </source>
</evidence>
<keyword evidence="7" id="KW-0812">Transmembrane</keyword>
<dbReference type="InterPro" id="IPR052463">
    <property type="entry name" value="O-linked_mannose_GnT"/>
</dbReference>
<dbReference type="PANTHER" id="PTHR46396:SF1">
    <property type="entry name" value="PROTEIN O-LINKED-MANNOSE BETA-1,2-N-ACETYLGLUCOSAMINYLTRANSFERASE 1"/>
    <property type="match status" value="1"/>
</dbReference>
<evidence type="ECO:0000256" key="13">
    <source>
        <dbReference type="ARBA" id="ARBA00023211"/>
    </source>
</evidence>
<keyword evidence="12" id="KW-0472">Membrane</keyword>
<keyword evidence="8" id="KW-0479">Metal-binding</keyword>
<evidence type="ECO:0000256" key="12">
    <source>
        <dbReference type="ARBA" id="ARBA00023136"/>
    </source>
</evidence>
<dbReference type="AlphaFoldDB" id="A0AAE1EF09"/>
<dbReference type="GO" id="GO:0000139">
    <property type="term" value="C:Golgi membrane"/>
    <property type="evidence" value="ECO:0007669"/>
    <property type="project" value="UniProtKB-SubCell"/>
</dbReference>
<keyword evidence="13" id="KW-0464">Manganese</keyword>
<evidence type="ECO:0000256" key="9">
    <source>
        <dbReference type="ARBA" id="ARBA00022968"/>
    </source>
</evidence>
<evidence type="ECO:0000313" key="17">
    <source>
        <dbReference type="Proteomes" id="UP001286313"/>
    </source>
</evidence>
<name>A0AAE1EF09_PETCI</name>
<comment type="pathway">
    <text evidence="3">Protein modification; protein glycosylation.</text>
</comment>
<dbReference type="InterPro" id="IPR004139">
    <property type="entry name" value="Glyco_trans_13"/>
</dbReference>
<dbReference type="EMBL" id="JAWQEG010008798">
    <property type="protein sequence ID" value="KAK3849629.1"/>
    <property type="molecule type" value="Genomic_DNA"/>
</dbReference>
<evidence type="ECO:0000256" key="11">
    <source>
        <dbReference type="ARBA" id="ARBA00023034"/>
    </source>
</evidence>
<evidence type="ECO:0000256" key="4">
    <source>
        <dbReference type="ARBA" id="ARBA00006492"/>
    </source>
</evidence>